<evidence type="ECO:0000313" key="2">
    <source>
        <dbReference type="EMBL" id="NKY19261.1"/>
    </source>
</evidence>
<dbReference type="Proteomes" id="UP000582646">
    <property type="component" value="Unassembled WGS sequence"/>
</dbReference>
<reference evidence="2 3" key="1">
    <citation type="submission" date="2020-04" db="EMBL/GenBank/DDBJ databases">
        <title>MicrobeNet Type strains.</title>
        <authorList>
            <person name="Nicholson A.C."/>
        </authorList>
    </citation>
    <scope>NUCLEOTIDE SEQUENCE [LARGE SCALE GENOMIC DNA]</scope>
    <source>
        <strain evidence="2 3">DSM 44113</strain>
    </source>
</reference>
<comment type="caution">
    <text evidence="2">The sequence shown here is derived from an EMBL/GenBank/DDBJ whole genome shotgun (WGS) entry which is preliminary data.</text>
</comment>
<dbReference type="PANTHER" id="PTHR33434:SF2">
    <property type="entry name" value="FATTY ACID-BINDING PROTEIN TM_1468"/>
    <property type="match status" value="1"/>
</dbReference>
<keyword evidence="1" id="KW-0446">Lipid-binding</keyword>
<sequence length="288" mass="29710">MSVVVVTDASAAIVPDRADELGIRILPLHVLSGESEYLDRGTGYQAERFVKEGVTTSGPSVGEVREVLAEAAAEAGGDGVVVITMSSHLSSTYSTSVAQAALMDADVTVIDSRSIDMAMGFGVLEAARLARAGASADEVAEAARQVLDGAEGFFCVATLDHLRAGGRVSALAKLLGGALQIVPVLRLQDGRIVSERKTRTVSRARDQLAALASQHLGNRPARVAVHHVEAPEAAEHVAELVRGEFPQLKELVIGRFGGTIAAHLGPGAVGVAVAPALVDGEAEAEAEA</sequence>
<keyword evidence="3" id="KW-1185">Reference proteome</keyword>
<dbReference type="PANTHER" id="PTHR33434">
    <property type="entry name" value="DEGV DOMAIN-CONTAINING PROTEIN DR_1986-RELATED"/>
    <property type="match status" value="1"/>
</dbReference>
<dbReference type="InterPro" id="IPR050270">
    <property type="entry name" value="DegV_domain_contain"/>
</dbReference>
<dbReference type="AlphaFoldDB" id="A0A846X2E4"/>
<gene>
    <name evidence="2" type="ORF">HF999_12870</name>
</gene>
<dbReference type="EMBL" id="JAAXOQ010000016">
    <property type="protein sequence ID" value="NKY19261.1"/>
    <property type="molecule type" value="Genomic_DNA"/>
</dbReference>
<dbReference type="Gene3D" id="3.30.1180.10">
    <property type="match status" value="1"/>
</dbReference>
<dbReference type="SUPFAM" id="SSF82549">
    <property type="entry name" value="DAK1/DegV-like"/>
    <property type="match status" value="1"/>
</dbReference>
<dbReference type="PROSITE" id="PS51482">
    <property type="entry name" value="DEGV"/>
    <property type="match status" value="1"/>
</dbReference>
<dbReference type="RefSeq" id="WP_168546266.1">
    <property type="nucleotide sequence ID" value="NZ_BAAAKS010000012.1"/>
</dbReference>
<evidence type="ECO:0000256" key="1">
    <source>
        <dbReference type="ARBA" id="ARBA00023121"/>
    </source>
</evidence>
<dbReference type="InterPro" id="IPR003797">
    <property type="entry name" value="DegV"/>
</dbReference>
<dbReference type="GO" id="GO:0008289">
    <property type="term" value="F:lipid binding"/>
    <property type="evidence" value="ECO:0007669"/>
    <property type="project" value="UniProtKB-KW"/>
</dbReference>
<organism evidence="2 3">
    <name type="scientific">Tsukamurella spumae</name>
    <dbReference type="NCBI Taxonomy" id="44753"/>
    <lineage>
        <taxon>Bacteria</taxon>
        <taxon>Bacillati</taxon>
        <taxon>Actinomycetota</taxon>
        <taxon>Actinomycetes</taxon>
        <taxon>Mycobacteriales</taxon>
        <taxon>Tsukamurellaceae</taxon>
        <taxon>Tsukamurella</taxon>
    </lineage>
</organism>
<evidence type="ECO:0000313" key="3">
    <source>
        <dbReference type="Proteomes" id="UP000582646"/>
    </source>
</evidence>
<dbReference type="InterPro" id="IPR043168">
    <property type="entry name" value="DegV_C"/>
</dbReference>
<dbReference type="Gene3D" id="3.40.50.10170">
    <property type="match status" value="1"/>
</dbReference>
<accession>A0A846X2E4</accession>
<dbReference type="NCBIfam" id="TIGR00762">
    <property type="entry name" value="DegV"/>
    <property type="match status" value="1"/>
</dbReference>
<dbReference type="Pfam" id="PF02645">
    <property type="entry name" value="DegV"/>
    <property type="match status" value="1"/>
</dbReference>
<proteinExistence type="predicted"/>
<name>A0A846X2E4_9ACTN</name>
<protein>
    <submittedName>
        <fullName evidence="2">DegV family protein</fullName>
    </submittedName>
</protein>